<comment type="caution">
    <text evidence="1">The sequence shown here is derived from an EMBL/GenBank/DDBJ whole genome shotgun (WGS) entry which is preliminary data.</text>
</comment>
<organism evidence="1 2">
    <name type="scientific">Cronartium quercuum f. sp. fusiforme G11</name>
    <dbReference type="NCBI Taxonomy" id="708437"/>
    <lineage>
        <taxon>Eukaryota</taxon>
        <taxon>Fungi</taxon>
        <taxon>Dikarya</taxon>
        <taxon>Basidiomycota</taxon>
        <taxon>Pucciniomycotina</taxon>
        <taxon>Pucciniomycetes</taxon>
        <taxon>Pucciniales</taxon>
        <taxon>Coleosporiaceae</taxon>
        <taxon>Cronartium</taxon>
    </lineage>
</organism>
<proteinExistence type="predicted"/>
<keyword evidence="2" id="KW-1185">Reference proteome</keyword>
<name>A0A9P6N9A6_9BASI</name>
<dbReference type="EMBL" id="MU167521">
    <property type="protein sequence ID" value="KAG0139803.1"/>
    <property type="molecule type" value="Genomic_DNA"/>
</dbReference>
<protein>
    <submittedName>
        <fullName evidence="1">Uncharacterized protein</fullName>
    </submittedName>
</protein>
<evidence type="ECO:0000313" key="2">
    <source>
        <dbReference type="Proteomes" id="UP000886653"/>
    </source>
</evidence>
<sequence>MEDIPSLNVISADICLDMRPFQLPEDYSLSTAAGQWQQVLRNLSDFSGASSRLLPLDRRMERVCQRCLSELSYRLERGVLPIDGAYLSWNLGEVIYAISCDPFTILMVSLFRLYYSLITFWTSLPLTAFLD</sequence>
<accession>A0A9P6N9A6</accession>
<evidence type="ECO:0000313" key="1">
    <source>
        <dbReference type="EMBL" id="KAG0139803.1"/>
    </source>
</evidence>
<gene>
    <name evidence="1" type="ORF">CROQUDRAFT_418420</name>
</gene>
<dbReference type="Proteomes" id="UP000886653">
    <property type="component" value="Unassembled WGS sequence"/>
</dbReference>
<dbReference type="AlphaFoldDB" id="A0A9P6N9A6"/>
<reference evidence="1" key="1">
    <citation type="submission" date="2013-11" db="EMBL/GenBank/DDBJ databases">
        <title>Genome sequence of the fusiform rust pathogen reveals effectors for host alternation and coevolution with pine.</title>
        <authorList>
            <consortium name="DOE Joint Genome Institute"/>
            <person name="Smith K."/>
            <person name="Pendleton A."/>
            <person name="Kubisiak T."/>
            <person name="Anderson C."/>
            <person name="Salamov A."/>
            <person name="Aerts A."/>
            <person name="Riley R."/>
            <person name="Clum A."/>
            <person name="Lindquist E."/>
            <person name="Ence D."/>
            <person name="Campbell M."/>
            <person name="Kronenberg Z."/>
            <person name="Feau N."/>
            <person name="Dhillon B."/>
            <person name="Hamelin R."/>
            <person name="Burleigh J."/>
            <person name="Smith J."/>
            <person name="Yandell M."/>
            <person name="Nelson C."/>
            <person name="Grigoriev I."/>
            <person name="Davis J."/>
        </authorList>
    </citation>
    <scope>NUCLEOTIDE SEQUENCE</scope>
    <source>
        <strain evidence="1">G11</strain>
    </source>
</reference>